<reference evidence="2" key="1">
    <citation type="journal article" date="2021" name="PeerJ">
        <title>Extensive microbial diversity within the chicken gut microbiome revealed by metagenomics and culture.</title>
        <authorList>
            <person name="Gilroy R."/>
            <person name="Ravi A."/>
            <person name="Getino M."/>
            <person name="Pursley I."/>
            <person name="Horton D.L."/>
            <person name="Alikhan N.F."/>
            <person name="Baker D."/>
            <person name="Gharbi K."/>
            <person name="Hall N."/>
            <person name="Watson M."/>
            <person name="Adriaenssens E.M."/>
            <person name="Foster-Nyarko E."/>
            <person name="Jarju S."/>
            <person name="Secka A."/>
            <person name="Antonio M."/>
            <person name="Oren A."/>
            <person name="Chaudhuri R.R."/>
            <person name="La Ragione R."/>
            <person name="Hildebrand F."/>
            <person name="Pallen M.J."/>
        </authorList>
    </citation>
    <scope>NUCLEOTIDE SEQUENCE</scope>
    <source>
        <strain evidence="2">CHK193-4272</strain>
    </source>
</reference>
<evidence type="ECO:0000256" key="1">
    <source>
        <dbReference type="SAM" id="Coils"/>
    </source>
</evidence>
<gene>
    <name evidence="2" type="ORF">H9746_01700</name>
</gene>
<dbReference type="Proteomes" id="UP000886808">
    <property type="component" value="Unassembled WGS sequence"/>
</dbReference>
<dbReference type="EMBL" id="DXIE01000014">
    <property type="protein sequence ID" value="HIV61555.1"/>
    <property type="molecule type" value="Genomic_DNA"/>
</dbReference>
<evidence type="ECO:0000313" key="3">
    <source>
        <dbReference type="Proteomes" id="UP000886808"/>
    </source>
</evidence>
<accession>A0A9D1PGU4</accession>
<feature type="coiled-coil region" evidence="1">
    <location>
        <begin position="329"/>
        <end position="356"/>
    </location>
</feature>
<proteinExistence type="predicted"/>
<dbReference type="Pfam" id="PF14199">
    <property type="entry name" value="DUF4317"/>
    <property type="match status" value="1"/>
</dbReference>
<reference evidence="2" key="2">
    <citation type="submission" date="2021-04" db="EMBL/GenBank/DDBJ databases">
        <authorList>
            <person name="Gilroy R."/>
        </authorList>
    </citation>
    <scope>NUCLEOTIDE SEQUENCE</scope>
    <source>
        <strain evidence="2">CHK193-4272</strain>
    </source>
</reference>
<evidence type="ECO:0000313" key="2">
    <source>
        <dbReference type="EMBL" id="HIV61555.1"/>
    </source>
</evidence>
<dbReference type="InterPro" id="IPR025466">
    <property type="entry name" value="DUF4317"/>
</dbReference>
<dbReference type="AlphaFoldDB" id="A0A9D1PGU4"/>
<keyword evidence="1" id="KW-0175">Coiled coil</keyword>
<name>A0A9D1PGU4_9FIRM</name>
<organism evidence="2 3">
    <name type="scientific">Candidatus Butyricicoccus avistercoris</name>
    <dbReference type="NCBI Taxonomy" id="2838518"/>
    <lineage>
        <taxon>Bacteria</taxon>
        <taxon>Bacillati</taxon>
        <taxon>Bacillota</taxon>
        <taxon>Clostridia</taxon>
        <taxon>Eubacteriales</taxon>
        <taxon>Butyricicoccaceae</taxon>
        <taxon>Butyricicoccus</taxon>
    </lineage>
</organism>
<comment type="caution">
    <text evidence="2">The sequence shown here is derived from an EMBL/GenBank/DDBJ whole genome shotgun (WGS) entry which is preliminary data.</text>
</comment>
<protein>
    <submittedName>
        <fullName evidence="2">DUF4317 domain-containing protein</fullName>
    </submittedName>
</protein>
<sequence length="403" mass="46270">MPISKRDVLELRRRLTKKSCSFDKLCGCYVNGEKQILLRFNQSFTDLIEDEMFKYLDISKKTLSGTLGNNLLELSFARDEKATEKQQFLWLLKSSKLQNPDLLESFYEEVIKNCDIAGNFLILLFHDIYDVISRTSDRAKLDESEEVYEYIICAVCPVELSESGLSYNEQAQKIGICQRDWIVKMPEIGFLYPAFADASADSNSVMYYMKNAKDTHPDFIEKALNCTLIRTATEQKASFENIVKEVFGSDEEKAQDIFMQIQRNLNGYVETQEEVVYDEKLTEEVVSDLVADIDVSDEIKKQIENAYIKEFSEQPPTAKQILDTKLAAIADQRAQTKALQNKVLELQDELSKQTQTEDVEQTSDMQILLDKLLSALPEINENELKTKNIDGKQFLLIPIKENN</sequence>